<dbReference type="PANTHER" id="PTHR38564:SF2">
    <property type="entry name" value="WU:FC46H12 PRECURSOR"/>
    <property type="match status" value="1"/>
</dbReference>
<dbReference type="EMBL" id="CAWUFR010000267">
    <property type="protein sequence ID" value="CAK6974675.1"/>
    <property type="molecule type" value="Genomic_DNA"/>
</dbReference>
<sequence length="153" mass="16161">MAGKTLVVACALFLGMCFITNGAPNEVTHAFCKIVWLLGIPCDEVNIAIVTQLKAMGSYKLGSVTAALIQATHNSAVGQVESVNFTMIPTAMGLGCHVEGSSVSAFWYSLFDNGTNYCNLHNVIQGSGLTKAPGFAEFTNEWLCLGFGLSACK</sequence>
<name>A0AAV1PTT5_SCOSC</name>
<protein>
    <submittedName>
        <fullName evidence="2">Uncharacterized protein</fullName>
    </submittedName>
</protein>
<evidence type="ECO:0000313" key="3">
    <source>
        <dbReference type="Proteomes" id="UP001314229"/>
    </source>
</evidence>
<comment type="caution">
    <text evidence="2">The sequence shown here is derived from an EMBL/GenBank/DDBJ whole genome shotgun (WGS) entry which is preliminary data.</text>
</comment>
<feature type="signal peptide" evidence="1">
    <location>
        <begin position="1"/>
        <end position="22"/>
    </location>
</feature>
<dbReference type="AlphaFoldDB" id="A0AAV1PTT5"/>
<accession>A0AAV1PTT5</accession>
<gene>
    <name evidence="2" type="ORF">FSCOSCO3_A007163</name>
</gene>
<evidence type="ECO:0000313" key="2">
    <source>
        <dbReference type="EMBL" id="CAK6974675.1"/>
    </source>
</evidence>
<organism evidence="2 3">
    <name type="scientific">Scomber scombrus</name>
    <name type="common">Atlantic mackerel</name>
    <name type="synonym">Scomber vernalis</name>
    <dbReference type="NCBI Taxonomy" id="13677"/>
    <lineage>
        <taxon>Eukaryota</taxon>
        <taxon>Metazoa</taxon>
        <taxon>Chordata</taxon>
        <taxon>Craniata</taxon>
        <taxon>Vertebrata</taxon>
        <taxon>Euteleostomi</taxon>
        <taxon>Actinopterygii</taxon>
        <taxon>Neopterygii</taxon>
        <taxon>Teleostei</taxon>
        <taxon>Neoteleostei</taxon>
        <taxon>Acanthomorphata</taxon>
        <taxon>Pelagiaria</taxon>
        <taxon>Scombriformes</taxon>
        <taxon>Scombridae</taxon>
        <taxon>Scomber</taxon>
    </lineage>
</organism>
<keyword evidence="1" id="KW-0732">Signal</keyword>
<dbReference type="PANTHER" id="PTHR38564">
    <property type="entry name" value="SI:CH73-250A16.5-RELATED"/>
    <property type="match status" value="1"/>
</dbReference>
<dbReference type="Proteomes" id="UP001314229">
    <property type="component" value="Unassembled WGS sequence"/>
</dbReference>
<keyword evidence="3" id="KW-1185">Reference proteome</keyword>
<feature type="chain" id="PRO_5043516707" evidence="1">
    <location>
        <begin position="23"/>
        <end position="153"/>
    </location>
</feature>
<evidence type="ECO:0000256" key="1">
    <source>
        <dbReference type="SAM" id="SignalP"/>
    </source>
</evidence>
<proteinExistence type="predicted"/>
<reference evidence="2 3" key="1">
    <citation type="submission" date="2024-01" db="EMBL/GenBank/DDBJ databases">
        <authorList>
            <person name="Alioto T."/>
            <person name="Alioto T."/>
            <person name="Gomez Garrido J."/>
        </authorList>
    </citation>
    <scope>NUCLEOTIDE SEQUENCE [LARGE SCALE GENOMIC DNA]</scope>
</reference>